<dbReference type="PANTHER" id="PTHR30203">
    <property type="entry name" value="OUTER MEMBRANE CATION EFFLUX PROTEIN"/>
    <property type="match status" value="1"/>
</dbReference>
<name>A0A6M2BTQ2_9GAMM</name>
<dbReference type="GO" id="GO:0015562">
    <property type="term" value="F:efflux transmembrane transporter activity"/>
    <property type="evidence" value="ECO:0007669"/>
    <property type="project" value="InterPro"/>
</dbReference>
<organism evidence="4 5">
    <name type="scientific">Solimonas terrae</name>
    <dbReference type="NCBI Taxonomy" id="1396819"/>
    <lineage>
        <taxon>Bacteria</taxon>
        <taxon>Pseudomonadati</taxon>
        <taxon>Pseudomonadota</taxon>
        <taxon>Gammaproteobacteria</taxon>
        <taxon>Nevskiales</taxon>
        <taxon>Nevskiaceae</taxon>
        <taxon>Solimonas</taxon>
    </lineage>
</organism>
<evidence type="ECO:0000256" key="3">
    <source>
        <dbReference type="SAM" id="SignalP"/>
    </source>
</evidence>
<dbReference type="RefSeq" id="WP_166258599.1">
    <property type="nucleotide sequence ID" value="NZ_JAAMOW010000007.1"/>
</dbReference>
<dbReference type="Gene3D" id="1.20.1600.10">
    <property type="entry name" value="Outer membrane efflux proteins (OEP)"/>
    <property type="match status" value="1"/>
</dbReference>
<dbReference type="InterPro" id="IPR003423">
    <property type="entry name" value="OMP_efflux"/>
</dbReference>
<feature type="region of interest" description="Disordered" evidence="2">
    <location>
        <begin position="208"/>
        <end position="227"/>
    </location>
</feature>
<feature type="chain" id="PRO_5026983634" evidence="3">
    <location>
        <begin position="24"/>
        <end position="473"/>
    </location>
</feature>
<accession>A0A6M2BTQ2</accession>
<dbReference type="InterPro" id="IPR010131">
    <property type="entry name" value="MdtP/NodT-like"/>
</dbReference>
<evidence type="ECO:0000313" key="4">
    <source>
        <dbReference type="EMBL" id="NGY05996.1"/>
    </source>
</evidence>
<dbReference type="Proteomes" id="UP000472676">
    <property type="component" value="Unassembled WGS sequence"/>
</dbReference>
<gene>
    <name evidence="4" type="ORF">G7Y85_14575</name>
</gene>
<evidence type="ECO:0000256" key="2">
    <source>
        <dbReference type="SAM" id="MobiDB-lite"/>
    </source>
</evidence>
<keyword evidence="5" id="KW-1185">Reference proteome</keyword>
<dbReference type="PANTHER" id="PTHR30203:SF24">
    <property type="entry name" value="BLR4935 PROTEIN"/>
    <property type="match status" value="1"/>
</dbReference>
<sequence length="473" mass="50617">MRRAARMMHAVLPALLAACAVTAPTVAPPPPVAPTPDPADAAFWARFGSPVLLDLQQQLLRENPDLLIARQRLLIANDAVQLADAGQRPSLGFHAGPVDTTATSLADRGGARPEAFELGFQASYELDLWGRLARLGDAARAEALAAGADADALRIATQCLLARRVFDLARDEQMLPLLQQRQVLAAERAQLQGLRLHAGRIDAQTLADAESQSSEAQSALANGTAQQRGDEARLALLFGESARDDHSPLAPLQSMIRLPEVPADLPSTLLERRPDVRAAAARLAAARDRDAADRALRFPQIRLTAALGVATDVLHRAAHGAIALFGFGPEVDLPIYDGGATAARIDSRDHELAIAEIEYRQAGIAAFADVEHALQLRDTAASALRDASAARQRSDAAQQALQLELEQGRRSRLDAIEARLQSLDAEQRVLDSYRAQLDSSLALFEALGGAWPLDRHPALSSSAAEIPLIRMSA</sequence>
<reference evidence="4 5" key="1">
    <citation type="journal article" date="2014" name="Int. J. Syst. Evol. Microbiol.">
        <title>Solimonas terrae sp. nov., isolated from soil.</title>
        <authorList>
            <person name="Kim S.J."/>
            <person name="Moon J.Y."/>
            <person name="Weon H.Y."/>
            <person name="Ahn J.H."/>
            <person name="Chen W.M."/>
            <person name="Kwon S.W."/>
        </authorList>
    </citation>
    <scope>NUCLEOTIDE SEQUENCE [LARGE SCALE GENOMIC DNA]</scope>
    <source>
        <strain evidence="4 5">KIS83-12</strain>
    </source>
</reference>
<dbReference type="PROSITE" id="PS51257">
    <property type="entry name" value="PROKAR_LIPOPROTEIN"/>
    <property type="match status" value="1"/>
</dbReference>
<evidence type="ECO:0000256" key="1">
    <source>
        <dbReference type="ARBA" id="ARBA00007613"/>
    </source>
</evidence>
<dbReference type="Pfam" id="PF02321">
    <property type="entry name" value="OEP"/>
    <property type="match status" value="2"/>
</dbReference>
<dbReference type="EMBL" id="JAAMOW010000007">
    <property type="protein sequence ID" value="NGY05996.1"/>
    <property type="molecule type" value="Genomic_DNA"/>
</dbReference>
<comment type="caution">
    <text evidence="4">The sequence shown here is derived from an EMBL/GenBank/DDBJ whole genome shotgun (WGS) entry which is preliminary data.</text>
</comment>
<keyword evidence="3" id="KW-0732">Signal</keyword>
<protein>
    <submittedName>
        <fullName evidence="4">TolC family protein</fullName>
    </submittedName>
</protein>
<comment type="similarity">
    <text evidence="1">Belongs to the outer membrane factor (OMF) (TC 1.B.17) family.</text>
</comment>
<proteinExistence type="inferred from homology"/>
<dbReference type="AlphaFoldDB" id="A0A6M2BTQ2"/>
<dbReference type="SUPFAM" id="SSF56954">
    <property type="entry name" value="Outer membrane efflux proteins (OEP)"/>
    <property type="match status" value="1"/>
</dbReference>
<evidence type="ECO:0000313" key="5">
    <source>
        <dbReference type="Proteomes" id="UP000472676"/>
    </source>
</evidence>
<feature type="compositionally biased region" description="Low complexity" evidence="2">
    <location>
        <begin position="208"/>
        <end position="221"/>
    </location>
</feature>
<feature type="signal peptide" evidence="3">
    <location>
        <begin position="1"/>
        <end position="23"/>
    </location>
</feature>
<dbReference type="Gene3D" id="2.20.200.10">
    <property type="entry name" value="Outer membrane efflux proteins (OEP)"/>
    <property type="match status" value="1"/>
</dbReference>